<accession>A0A368YA68</accession>
<evidence type="ECO:0000256" key="1">
    <source>
        <dbReference type="ARBA" id="ARBA00023125"/>
    </source>
</evidence>
<dbReference type="InterPro" id="IPR004107">
    <property type="entry name" value="Integrase_SAM-like_N"/>
</dbReference>
<proteinExistence type="predicted"/>
<reference evidence="4 5" key="1">
    <citation type="submission" date="2018-07" db="EMBL/GenBank/DDBJ databases">
        <title>Genomic Encyclopedia of Type Strains, Phase IV (KMG-IV): sequencing the most valuable type-strain genomes for metagenomic binning, comparative biology and taxonomic classification.</title>
        <authorList>
            <person name="Goeker M."/>
        </authorList>
    </citation>
    <scope>NUCLEOTIDE SEQUENCE [LARGE SCALE GENOMIC DNA]</scope>
    <source>
        <strain evidence="4 5">DSM 27696</strain>
    </source>
</reference>
<keyword evidence="5" id="KW-1185">Reference proteome</keyword>
<dbReference type="GO" id="GO:0003677">
    <property type="term" value="F:DNA binding"/>
    <property type="evidence" value="ECO:0007669"/>
    <property type="project" value="UniProtKB-UniRule"/>
</dbReference>
<organism evidence="4 5">
    <name type="scientific">Saliterribacillus persicus</name>
    <dbReference type="NCBI Taxonomy" id="930114"/>
    <lineage>
        <taxon>Bacteria</taxon>
        <taxon>Bacillati</taxon>
        <taxon>Bacillota</taxon>
        <taxon>Bacilli</taxon>
        <taxon>Bacillales</taxon>
        <taxon>Bacillaceae</taxon>
        <taxon>Saliterribacillus</taxon>
    </lineage>
</organism>
<feature type="domain" description="Core-binding (CB)" evidence="3">
    <location>
        <begin position="1"/>
        <end position="89"/>
    </location>
</feature>
<dbReference type="GO" id="GO:0015074">
    <property type="term" value="P:DNA integration"/>
    <property type="evidence" value="ECO:0007669"/>
    <property type="project" value="InterPro"/>
</dbReference>
<dbReference type="InterPro" id="IPR044068">
    <property type="entry name" value="CB"/>
</dbReference>
<comment type="caution">
    <text evidence="4">The sequence shown here is derived from an EMBL/GenBank/DDBJ whole genome shotgun (WGS) entry which is preliminary data.</text>
</comment>
<protein>
    <submittedName>
        <fullName evidence="4">Phage integrase family protein with SAM-like domain</fullName>
    </submittedName>
</protein>
<dbReference type="Gene3D" id="1.10.150.130">
    <property type="match status" value="1"/>
</dbReference>
<keyword evidence="1 2" id="KW-0238">DNA-binding</keyword>
<sequence length="89" mass="10228">MDNSGKAPNTIKTYRYHLKLFYEFMSQRGIGLEELKFKEMSNFVGWLSNPTEEVKVIDLKPKKAKLVTNNGSILDLTEENTEADNTDLQ</sequence>
<dbReference type="Proteomes" id="UP000252585">
    <property type="component" value="Unassembled WGS sequence"/>
</dbReference>
<dbReference type="Pfam" id="PF02899">
    <property type="entry name" value="Phage_int_SAM_1"/>
    <property type="match status" value="1"/>
</dbReference>
<dbReference type="EMBL" id="QPJJ01000001">
    <property type="protein sequence ID" value="RCW77143.1"/>
    <property type="molecule type" value="Genomic_DNA"/>
</dbReference>
<evidence type="ECO:0000313" key="5">
    <source>
        <dbReference type="Proteomes" id="UP000252585"/>
    </source>
</evidence>
<name>A0A368YA68_9BACI</name>
<gene>
    <name evidence="4" type="ORF">DFR57_10110</name>
</gene>
<dbReference type="AlphaFoldDB" id="A0A368YA68"/>
<evidence type="ECO:0000259" key="3">
    <source>
        <dbReference type="PROSITE" id="PS51900"/>
    </source>
</evidence>
<evidence type="ECO:0000313" key="4">
    <source>
        <dbReference type="EMBL" id="RCW77143.1"/>
    </source>
</evidence>
<dbReference type="PROSITE" id="PS51900">
    <property type="entry name" value="CB"/>
    <property type="match status" value="1"/>
</dbReference>
<dbReference type="InterPro" id="IPR010998">
    <property type="entry name" value="Integrase_recombinase_N"/>
</dbReference>
<evidence type="ECO:0000256" key="2">
    <source>
        <dbReference type="PROSITE-ProRule" id="PRU01248"/>
    </source>
</evidence>